<reference evidence="4" key="1">
    <citation type="submission" date="2024-07" db="EMBL/GenBank/DDBJ databases">
        <title>Two chromosome-level genome assemblies of Korean endemic species Abeliophyllum distichum and Forsythia ovata (Oleaceae).</title>
        <authorList>
            <person name="Jang H."/>
        </authorList>
    </citation>
    <scope>NUCLEOTIDE SEQUENCE [LARGE SCALE GENOMIC DNA]</scope>
</reference>
<keyword evidence="1" id="KW-0694">RNA-binding</keyword>
<dbReference type="GO" id="GO:0003723">
    <property type="term" value="F:RNA binding"/>
    <property type="evidence" value="ECO:0007669"/>
    <property type="project" value="UniProtKB-UniRule"/>
</dbReference>
<evidence type="ECO:0000256" key="1">
    <source>
        <dbReference type="RuleBase" id="RU368003"/>
    </source>
</evidence>
<dbReference type="GO" id="GO:0005737">
    <property type="term" value="C:cytoplasm"/>
    <property type="evidence" value="ECO:0007669"/>
    <property type="project" value="UniProtKB-SubCell"/>
</dbReference>
<evidence type="ECO:0000313" key="4">
    <source>
        <dbReference type="Proteomes" id="UP001604277"/>
    </source>
</evidence>
<comment type="subcellular location">
    <subcellularLocation>
        <location evidence="1">Cytoplasm</location>
    </subcellularLocation>
    <subcellularLocation>
        <location evidence="1">Nucleus</location>
        <location evidence="1">Nucleolus</location>
    </subcellularLocation>
    <subcellularLocation>
        <location evidence="1">Nucleus</location>
    </subcellularLocation>
</comment>
<proteinExistence type="inferred from homology"/>
<name>A0ABD1UV21_9LAMI</name>
<comment type="caution">
    <text evidence="3">The sequence shown here is derived from an EMBL/GenBank/DDBJ whole genome shotgun (WGS) entry which is preliminary data.</text>
</comment>
<evidence type="ECO:0000313" key="3">
    <source>
        <dbReference type="EMBL" id="KAL2528912.1"/>
    </source>
</evidence>
<accession>A0ABD1UV21</accession>
<keyword evidence="1" id="KW-0698">rRNA processing</keyword>
<keyword evidence="4" id="KW-1185">Reference proteome</keyword>
<comment type="function">
    <text evidence="1">Plays a role in the recruitment of the exosome to pre-rRNA to mediate the 3'-5' end processing of the 5.8S rRNA.</text>
</comment>
<keyword evidence="1" id="KW-0539">Nucleus</keyword>
<dbReference type="GO" id="GO:0006364">
    <property type="term" value="P:rRNA processing"/>
    <property type="evidence" value="ECO:0007669"/>
    <property type="project" value="UniProtKB-KW"/>
</dbReference>
<dbReference type="EMBL" id="JBFOLJ010000006">
    <property type="protein sequence ID" value="KAL2528912.1"/>
    <property type="molecule type" value="Genomic_DNA"/>
</dbReference>
<keyword evidence="1" id="KW-0238">DNA-binding</keyword>
<keyword evidence="1" id="KW-0963">Cytoplasm</keyword>
<dbReference type="AlphaFoldDB" id="A0ABD1UV21"/>
<dbReference type="GO" id="GO:0005730">
    <property type="term" value="C:nucleolus"/>
    <property type="evidence" value="ECO:0007669"/>
    <property type="project" value="UniProtKB-SubCell"/>
</dbReference>
<gene>
    <name evidence="3" type="ORF">Fot_21513</name>
</gene>
<organism evidence="3 4">
    <name type="scientific">Forsythia ovata</name>
    <dbReference type="NCBI Taxonomy" id="205694"/>
    <lineage>
        <taxon>Eukaryota</taxon>
        <taxon>Viridiplantae</taxon>
        <taxon>Streptophyta</taxon>
        <taxon>Embryophyta</taxon>
        <taxon>Tracheophyta</taxon>
        <taxon>Spermatophyta</taxon>
        <taxon>Magnoliopsida</taxon>
        <taxon>eudicotyledons</taxon>
        <taxon>Gunneridae</taxon>
        <taxon>Pentapetalae</taxon>
        <taxon>asterids</taxon>
        <taxon>lamiids</taxon>
        <taxon>Lamiales</taxon>
        <taxon>Oleaceae</taxon>
        <taxon>Forsythieae</taxon>
        <taxon>Forsythia</taxon>
    </lineage>
</organism>
<evidence type="ECO:0000256" key="2">
    <source>
        <dbReference type="SAM" id="MobiDB-lite"/>
    </source>
</evidence>
<comment type="similarity">
    <text evidence="1">Belongs to the C1D family.</text>
</comment>
<dbReference type="Proteomes" id="UP001604277">
    <property type="component" value="Unassembled WGS sequence"/>
</dbReference>
<comment type="subunit">
    <text evidence="1">Monomer and homodimer.</text>
</comment>
<dbReference type="InterPro" id="IPR011082">
    <property type="entry name" value="Exosome-assoc_fac/DNA_repair"/>
</dbReference>
<dbReference type="GO" id="GO:0003677">
    <property type="term" value="F:DNA binding"/>
    <property type="evidence" value="ECO:0007669"/>
    <property type="project" value="UniProtKB-KW"/>
</dbReference>
<dbReference type="PANTHER" id="PTHR15341">
    <property type="entry name" value="SUN-COR STEROID HORMONE RECEPTOR CO-REPRESSOR"/>
    <property type="match status" value="1"/>
</dbReference>
<feature type="region of interest" description="Disordered" evidence="2">
    <location>
        <begin position="1"/>
        <end position="25"/>
    </location>
</feature>
<dbReference type="PANTHER" id="PTHR15341:SF3">
    <property type="entry name" value="NUCLEAR NUCLEIC ACID-BINDING PROTEIN C1D"/>
    <property type="match status" value="1"/>
</dbReference>
<protein>
    <recommendedName>
        <fullName evidence="1">Nuclear nucleic acid-binding protein C1D</fullName>
    </recommendedName>
</protein>
<sequence length="109" mass="12401">MKTSSSDGNKKMIPKSAMEAMKRTSENMEEMKAHLEEFMSYCDADTLAKMEPLERAQALFLLAKATTTLFAEETDEKLTKKRGEKQKGAVVKIPENLESFTKWFEICTP</sequence>